<dbReference type="Pfam" id="PF00411">
    <property type="entry name" value="Ribosomal_S11"/>
    <property type="match status" value="1"/>
</dbReference>
<evidence type="ECO:0000256" key="7">
    <source>
        <dbReference type="ARBA" id="ARBA00035260"/>
    </source>
</evidence>
<dbReference type="NCBIfam" id="TIGR03632">
    <property type="entry name" value="uS11_bact"/>
    <property type="match status" value="1"/>
</dbReference>
<dbReference type="GO" id="GO:0003735">
    <property type="term" value="F:structural constituent of ribosome"/>
    <property type="evidence" value="ECO:0007669"/>
    <property type="project" value="InterPro"/>
</dbReference>
<keyword evidence="6" id="KW-0687">Ribonucleoprotein</keyword>
<dbReference type="RefSeq" id="YP_010152915.1">
    <property type="nucleotide sequence ID" value="NC_057170.1"/>
</dbReference>
<dbReference type="GO" id="GO:0005840">
    <property type="term" value="C:ribosome"/>
    <property type="evidence" value="ECO:0007669"/>
    <property type="project" value="UniProtKB-KW"/>
</dbReference>
<dbReference type="PIRSF" id="PIRSF002131">
    <property type="entry name" value="Ribosomal_S11"/>
    <property type="match status" value="1"/>
</dbReference>
<evidence type="ECO:0000256" key="2">
    <source>
        <dbReference type="ARBA" id="ARBA00006194"/>
    </source>
</evidence>
<dbReference type="NCBIfam" id="NF003698">
    <property type="entry name" value="PRK05309.1"/>
    <property type="match status" value="1"/>
</dbReference>
<dbReference type="InterPro" id="IPR019981">
    <property type="entry name" value="Ribosomal_uS11_bac-type"/>
</dbReference>
<reference evidence="8" key="1">
    <citation type="journal article" date="2021" name="J. Phycol.">
        <title>Olisthodiscus represents a new class of Ochrophyta.</title>
        <authorList>
            <person name="Barcyte D."/>
            <person name="Eikrem W."/>
            <person name="Engesmo A."/>
            <person name="Seoane S."/>
            <person name="Wohlmann J."/>
            <person name="Horak A."/>
            <person name="Yurchenko T."/>
            <person name="Elias M."/>
        </authorList>
    </citation>
    <scope>NUCLEOTIDE SEQUENCE</scope>
    <source>
        <strain evidence="8">K-0444</strain>
    </source>
</reference>
<keyword evidence="5 8" id="KW-0689">Ribosomal protein</keyword>
<comment type="similarity">
    <text evidence="2">Belongs to the universal ribosomal protein uS11 family.</text>
</comment>
<dbReference type="InterPro" id="IPR001971">
    <property type="entry name" value="Ribosomal_uS11"/>
</dbReference>
<organism evidence="8">
    <name type="scientific">Olisthodiscus luteus</name>
    <name type="common">Marine phytoflagellate</name>
    <dbReference type="NCBI Taxonomy" id="83000"/>
    <lineage>
        <taxon>Eukaryota</taxon>
        <taxon>Sar</taxon>
        <taxon>Stramenopiles</taxon>
        <taxon>Ochrophyta</taxon>
        <taxon>Olisthodiscophyceae</taxon>
        <taxon>Olisthodiscaceae</taxon>
        <taxon>Olisthodiscus</taxon>
    </lineage>
</organism>
<dbReference type="AlphaFoldDB" id="A0A7U0QG31"/>
<dbReference type="EMBL" id="MT859097">
    <property type="protein sequence ID" value="QQW50576.1"/>
    <property type="molecule type" value="Genomic_DNA"/>
</dbReference>
<dbReference type="SUPFAM" id="SSF53137">
    <property type="entry name" value="Translational machinery components"/>
    <property type="match status" value="1"/>
</dbReference>
<accession>A0A7U0QG31</accession>
<evidence type="ECO:0000313" key="8">
    <source>
        <dbReference type="EMBL" id="QQW50576.1"/>
    </source>
</evidence>
<keyword evidence="3" id="KW-0699">rRNA-binding</keyword>
<comment type="subcellular location">
    <subcellularLocation>
        <location evidence="1">Plastid</location>
        <location evidence="1">Chloroplast</location>
    </subcellularLocation>
</comment>
<keyword evidence="8" id="KW-0934">Plastid</keyword>
<dbReference type="GO" id="GO:0009507">
    <property type="term" value="C:chloroplast"/>
    <property type="evidence" value="ECO:0007669"/>
    <property type="project" value="UniProtKB-SubCell"/>
</dbReference>
<name>A0A7U0QG31_OLILU</name>
<evidence type="ECO:0000256" key="4">
    <source>
        <dbReference type="ARBA" id="ARBA00022884"/>
    </source>
</evidence>
<dbReference type="HAMAP" id="MF_01310">
    <property type="entry name" value="Ribosomal_uS11"/>
    <property type="match status" value="1"/>
</dbReference>
<geneLocation type="plastid" evidence="8"/>
<dbReference type="GO" id="GO:0019843">
    <property type="term" value="F:rRNA binding"/>
    <property type="evidence" value="ECO:0007669"/>
    <property type="project" value="UniProtKB-KW"/>
</dbReference>
<keyword evidence="4" id="KW-0694">RNA-binding</keyword>
<dbReference type="GO" id="GO:0006412">
    <property type="term" value="P:translation"/>
    <property type="evidence" value="ECO:0007669"/>
    <property type="project" value="InterPro"/>
</dbReference>
<evidence type="ECO:0000256" key="6">
    <source>
        <dbReference type="ARBA" id="ARBA00023274"/>
    </source>
</evidence>
<evidence type="ECO:0000256" key="1">
    <source>
        <dbReference type="ARBA" id="ARBA00004229"/>
    </source>
</evidence>
<dbReference type="InterPro" id="IPR036967">
    <property type="entry name" value="Ribosomal_uS11_sf"/>
</dbReference>
<dbReference type="PANTHER" id="PTHR11759">
    <property type="entry name" value="40S RIBOSOMAL PROTEIN S14/30S RIBOSOMAL PROTEIN S11"/>
    <property type="match status" value="1"/>
</dbReference>
<dbReference type="Gene3D" id="3.30.420.80">
    <property type="entry name" value="Ribosomal protein S11"/>
    <property type="match status" value="1"/>
</dbReference>
<protein>
    <recommendedName>
        <fullName evidence="7">Small ribosomal subunit protein uS11c</fullName>
    </recommendedName>
</protein>
<gene>
    <name evidence="8" type="primary">rps11</name>
</gene>
<evidence type="ECO:0000256" key="5">
    <source>
        <dbReference type="ARBA" id="ARBA00022980"/>
    </source>
</evidence>
<dbReference type="GO" id="GO:1990904">
    <property type="term" value="C:ribonucleoprotein complex"/>
    <property type="evidence" value="ECO:0007669"/>
    <property type="project" value="UniProtKB-KW"/>
</dbReference>
<evidence type="ECO:0000256" key="3">
    <source>
        <dbReference type="ARBA" id="ARBA00022730"/>
    </source>
</evidence>
<sequence>MAKITKRSSKKIKRNVPTGIAHINSTSNNTIVTISDLNGNTIAFASAGSSGFKGTRKSTTFATQIAAENATLKAIDQGMKNIEVWFKGQSSGRETAVRAIANKGLRVISIVDRNGVPHNGCRKPRRRRV</sequence>
<proteinExistence type="inferred from homology"/>
<dbReference type="GeneID" id="67154534"/>